<gene>
    <name evidence="2" type="ordered locus">Desti_0128</name>
</gene>
<dbReference type="eggNOG" id="COG1305">
    <property type="taxonomic scope" value="Bacteria"/>
</dbReference>
<dbReference type="KEGG" id="dti:Desti_0128"/>
<evidence type="ECO:0000259" key="1">
    <source>
        <dbReference type="Pfam" id="PF01841"/>
    </source>
</evidence>
<keyword evidence="2" id="KW-0378">Hydrolase</keyword>
<sequence>MKSLSQSRIQSCRLRKKTFLLLISVFSLMSWVSLPCKADSVSIDWIKAAKLHPDLKVLVLIETRQPFTLADLATCADFGLIPADRDPGLIVGLERAVFKSTLQKWMAAQLPEHLKGRLLSRFTMTGIYRLGFKVEAKGYDGPLTLQVTGPRDGPGQKLLKSEHAVRPGTAAWSAEDLAGNRWLTVNYSRVRQGGIVKIYFAFKYLVDVGLVLKHDLLLKSALASGQVPSEIAIYLKKGHKIDPELPEAIAWASGRGNAPPDARNEFKHLYGLLTGSIKYDNRKKTDYFGGLSVYSNLDDMYQNARDTLRKGTGCCPDTVLLECAFLRARGIPCRTAGRFGHFFSEVYVPGNGWLSTSVTPTGIPLLISPGPDNVPYQKWEPAIPLRTTILEARIRIEPLEENQ</sequence>
<dbReference type="SUPFAM" id="SSF54001">
    <property type="entry name" value="Cysteine proteinases"/>
    <property type="match status" value="1"/>
</dbReference>
<evidence type="ECO:0000313" key="3">
    <source>
        <dbReference type="Proteomes" id="UP000006055"/>
    </source>
</evidence>
<dbReference type="GO" id="GO:0006508">
    <property type="term" value="P:proteolysis"/>
    <property type="evidence" value="ECO:0007669"/>
    <property type="project" value="UniProtKB-KW"/>
</dbReference>
<organism evidence="2 3">
    <name type="scientific">Desulfomonile tiedjei (strain ATCC 49306 / DSM 6799 / DCB-1)</name>
    <dbReference type="NCBI Taxonomy" id="706587"/>
    <lineage>
        <taxon>Bacteria</taxon>
        <taxon>Pseudomonadati</taxon>
        <taxon>Thermodesulfobacteriota</taxon>
        <taxon>Desulfomonilia</taxon>
        <taxon>Desulfomonilales</taxon>
        <taxon>Desulfomonilaceae</taxon>
        <taxon>Desulfomonile</taxon>
    </lineage>
</organism>
<dbReference type="Proteomes" id="UP000006055">
    <property type="component" value="Chromosome"/>
</dbReference>
<protein>
    <submittedName>
        <fullName evidence="2">Transglutaminase-like enzyme, predicted cysteine protease</fullName>
    </submittedName>
</protein>
<dbReference type="PANTHER" id="PTHR33490">
    <property type="entry name" value="BLR5614 PROTEIN-RELATED"/>
    <property type="match status" value="1"/>
</dbReference>
<dbReference type="PANTHER" id="PTHR33490:SF3">
    <property type="entry name" value="CONSERVED INTEGRAL MEMBRANE PROTEIN"/>
    <property type="match status" value="1"/>
</dbReference>
<dbReference type="HOGENOM" id="CLU_682816_0_0_7"/>
<dbReference type="Pfam" id="PF01841">
    <property type="entry name" value="Transglut_core"/>
    <property type="match status" value="1"/>
</dbReference>
<keyword evidence="2" id="KW-0645">Protease</keyword>
<dbReference type="EMBL" id="CP003360">
    <property type="protein sequence ID" value="AFM22876.1"/>
    <property type="molecule type" value="Genomic_DNA"/>
</dbReference>
<keyword evidence="3" id="KW-1185">Reference proteome</keyword>
<name>I4BZY5_DESTA</name>
<dbReference type="Gene3D" id="3.10.620.30">
    <property type="match status" value="1"/>
</dbReference>
<accession>I4BZY5</accession>
<dbReference type="GO" id="GO:0008233">
    <property type="term" value="F:peptidase activity"/>
    <property type="evidence" value="ECO:0007669"/>
    <property type="project" value="UniProtKB-KW"/>
</dbReference>
<reference evidence="3" key="1">
    <citation type="submission" date="2012-06" db="EMBL/GenBank/DDBJ databases">
        <title>Complete sequence of chromosome of Desulfomonile tiedjei DSM 6799.</title>
        <authorList>
            <person name="Lucas S."/>
            <person name="Copeland A."/>
            <person name="Lapidus A."/>
            <person name="Glavina del Rio T."/>
            <person name="Dalin E."/>
            <person name="Tice H."/>
            <person name="Bruce D."/>
            <person name="Goodwin L."/>
            <person name="Pitluck S."/>
            <person name="Peters L."/>
            <person name="Ovchinnikova G."/>
            <person name="Zeytun A."/>
            <person name="Lu M."/>
            <person name="Kyrpides N."/>
            <person name="Mavromatis K."/>
            <person name="Ivanova N."/>
            <person name="Brettin T."/>
            <person name="Detter J.C."/>
            <person name="Han C."/>
            <person name="Larimer F."/>
            <person name="Land M."/>
            <person name="Hauser L."/>
            <person name="Markowitz V."/>
            <person name="Cheng J.-F."/>
            <person name="Hugenholtz P."/>
            <person name="Woyke T."/>
            <person name="Wu D."/>
            <person name="Spring S."/>
            <person name="Schroeder M."/>
            <person name="Brambilla E."/>
            <person name="Klenk H.-P."/>
            <person name="Eisen J.A."/>
        </authorList>
    </citation>
    <scope>NUCLEOTIDE SEQUENCE [LARGE SCALE GENOMIC DNA]</scope>
    <source>
        <strain evidence="3">ATCC 49306 / DSM 6799 / DCB-1</strain>
    </source>
</reference>
<dbReference type="STRING" id="706587.Desti_0128"/>
<proteinExistence type="predicted"/>
<feature type="domain" description="Transglutaminase-like" evidence="1">
    <location>
        <begin position="294"/>
        <end position="355"/>
    </location>
</feature>
<evidence type="ECO:0000313" key="2">
    <source>
        <dbReference type="EMBL" id="AFM22876.1"/>
    </source>
</evidence>
<dbReference type="InterPro" id="IPR002931">
    <property type="entry name" value="Transglutaminase-like"/>
</dbReference>
<dbReference type="AlphaFoldDB" id="I4BZY5"/>
<dbReference type="InterPro" id="IPR038765">
    <property type="entry name" value="Papain-like_cys_pep_sf"/>
</dbReference>